<evidence type="ECO:0000256" key="1">
    <source>
        <dbReference type="SAM" id="MobiDB-lite"/>
    </source>
</evidence>
<organism evidence="2 3">
    <name type="scientific">Phaeomoniella chlamydospora</name>
    <name type="common">Phaeoacremonium chlamydosporum</name>
    <dbReference type="NCBI Taxonomy" id="158046"/>
    <lineage>
        <taxon>Eukaryota</taxon>
        <taxon>Fungi</taxon>
        <taxon>Dikarya</taxon>
        <taxon>Ascomycota</taxon>
        <taxon>Pezizomycotina</taxon>
        <taxon>Eurotiomycetes</taxon>
        <taxon>Chaetothyriomycetidae</taxon>
        <taxon>Phaeomoniellales</taxon>
        <taxon>Phaeomoniellaceae</taxon>
        <taxon>Phaeomoniella</taxon>
    </lineage>
</organism>
<evidence type="ECO:0000313" key="2">
    <source>
        <dbReference type="EMBL" id="KKY13732.1"/>
    </source>
</evidence>
<accession>A0A0G2DRT8</accession>
<proteinExistence type="predicted"/>
<gene>
    <name evidence="2" type="ORF">UCRPC4_g06917</name>
</gene>
<dbReference type="AlphaFoldDB" id="A0A0G2DRT8"/>
<comment type="caution">
    <text evidence="2">The sequence shown here is derived from an EMBL/GenBank/DDBJ whole genome shotgun (WGS) entry which is preliminary data.</text>
</comment>
<keyword evidence="3" id="KW-1185">Reference proteome</keyword>
<reference evidence="2 3" key="1">
    <citation type="submission" date="2015-05" db="EMBL/GenBank/DDBJ databases">
        <title>Distinctive expansion of gene families associated with plant cell wall degradation and secondary metabolism in the genomes of grapevine trunk pathogens.</title>
        <authorList>
            <person name="Lawrence D.P."/>
            <person name="Travadon R."/>
            <person name="Rolshausen P.E."/>
            <person name="Baumgartner K."/>
        </authorList>
    </citation>
    <scope>NUCLEOTIDE SEQUENCE [LARGE SCALE GENOMIC DNA]</scope>
    <source>
        <strain evidence="2">UCRPC4</strain>
    </source>
</reference>
<dbReference type="EMBL" id="LCWF01000260">
    <property type="protein sequence ID" value="KKY13732.1"/>
    <property type="molecule type" value="Genomic_DNA"/>
</dbReference>
<feature type="region of interest" description="Disordered" evidence="1">
    <location>
        <begin position="180"/>
        <end position="210"/>
    </location>
</feature>
<protein>
    <submittedName>
        <fullName evidence="2">Uncharacterized protein</fullName>
    </submittedName>
</protein>
<reference evidence="2 3" key="2">
    <citation type="submission" date="2015-05" db="EMBL/GenBank/DDBJ databases">
        <authorList>
            <person name="Morales-Cruz A."/>
            <person name="Amrine K.C."/>
            <person name="Cantu D."/>
        </authorList>
    </citation>
    <scope>NUCLEOTIDE SEQUENCE [LARGE SCALE GENOMIC DNA]</scope>
    <source>
        <strain evidence="2">UCRPC4</strain>
    </source>
</reference>
<feature type="compositionally biased region" description="Basic and acidic residues" evidence="1">
    <location>
        <begin position="201"/>
        <end position="210"/>
    </location>
</feature>
<dbReference type="Proteomes" id="UP000053317">
    <property type="component" value="Unassembled WGS sequence"/>
</dbReference>
<name>A0A0G2DRT8_PHACM</name>
<feature type="compositionally biased region" description="Polar residues" evidence="1">
    <location>
        <begin position="190"/>
        <end position="200"/>
    </location>
</feature>
<evidence type="ECO:0000313" key="3">
    <source>
        <dbReference type="Proteomes" id="UP000053317"/>
    </source>
</evidence>
<sequence length="210" mass="23429">MDILQAVSVILEASEADILSNQEELEKAIHHVRKIFAPTSARSLVNTLERNRREIEAHCGKSVEDAIKREVSWHDTDERALDIKNTEHKDDPAAKFCRGFAQISLADQLVNWVSTAYGEDLIGIRLHEVATGEGISKRDGKVTEFIKVHGLPKQSWLMNAIKDGVKFIVFQSLTGRASRKATYGKGRGTGSTNQMENNPPNDHEEKELGL</sequence>